<sequence length="107" mass="11947">MPVSSLELLFGVGYFAGNDDESEERYCTVGLFGAAYGDYVTGKRRRNRRVLVVDSGGHLEVVSVVSRRKKEKINGVLGCRSLAEIRGGSRRMNSEIYLKIYNPTLKN</sequence>
<accession>A0ABD2TKG4</accession>
<keyword evidence="2" id="KW-1185">Reference proteome</keyword>
<name>A0ABD2TKG4_9SOLN</name>
<dbReference type="AlphaFoldDB" id="A0ABD2TKG4"/>
<dbReference type="Proteomes" id="UP001627284">
    <property type="component" value="Unassembled WGS sequence"/>
</dbReference>
<evidence type="ECO:0000313" key="2">
    <source>
        <dbReference type="Proteomes" id="UP001627284"/>
    </source>
</evidence>
<proteinExistence type="predicted"/>
<comment type="caution">
    <text evidence="1">The sequence shown here is derived from an EMBL/GenBank/DDBJ whole genome shotgun (WGS) entry which is preliminary data.</text>
</comment>
<dbReference type="EMBL" id="JBJKTR010000010">
    <property type="protein sequence ID" value="KAL3356770.1"/>
    <property type="molecule type" value="Genomic_DNA"/>
</dbReference>
<evidence type="ECO:0000313" key="1">
    <source>
        <dbReference type="EMBL" id="KAL3356770.1"/>
    </source>
</evidence>
<protein>
    <submittedName>
        <fullName evidence="1">Uncharacterized protein</fullName>
    </submittedName>
</protein>
<gene>
    <name evidence="1" type="ORF">AABB24_017435</name>
</gene>
<reference evidence="1 2" key="1">
    <citation type="submission" date="2024-05" db="EMBL/GenBank/DDBJ databases">
        <title>De novo assembly of an allotetraploid wild potato.</title>
        <authorList>
            <person name="Hosaka A.J."/>
        </authorList>
    </citation>
    <scope>NUCLEOTIDE SEQUENCE [LARGE SCALE GENOMIC DNA]</scope>
    <source>
        <tissue evidence="1">Young leaves</tissue>
    </source>
</reference>
<feature type="non-terminal residue" evidence="1">
    <location>
        <position position="107"/>
    </location>
</feature>
<organism evidence="1 2">
    <name type="scientific">Solanum stoloniferum</name>
    <dbReference type="NCBI Taxonomy" id="62892"/>
    <lineage>
        <taxon>Eukaryota</taxon>
        <taxon>Viridiplantae</taxon>
        <taxon>Streptophyta</taxon>
        <taxon>Embryophyta</taxon>
        <taxon>Tracheophyta</taxon>
        <taxon>Spermatophyta</taxon>
        <taxon>Magnoliopsida</taxon>
        <taxon>eudicotyledons</taxon>
        <taxon>Gunneridae</taxon>
        <taxon>Pentapetalae</taxon>
        <taxon>asterids</taxon>
        <taxon>lamiids</taxon>
        <taxon>Solanales</taxon>
        <taxon>Solanaceae</taxon>
        <taxon>Solanoideae</taxon>
        <taxon>Solaneae</taxon>
        <taxon>Solanum</taxon>
    </lineage>
</organism>